<dbReference type="GO" id="GO:0055085">
    <property type="term" value="P:transmembrane transport"/>
    <property type="evidence" value="ECO:0007669"/>
    <property type="project" value="InterPro"/>
</dbReference>
<evidence type="ECO:0000256" key="7">
    <source>
        <dbReference type="ARBA" id="ARBA00023136"/>
    </source>
</evidence>
<dbReference type="SUPFAM" id="SSF161098">
    <property type="entry name" value="MetI-like"/>
    <property type="match status" value="1"/>
</dbReference>
<name>A0A3Q9JK84_9GAMM</name>
<keyword evidence="3" id="KW-1003">Cell membrane</keyword>
<dbReference type="EMBL" id="CP029822">
    <property type="protein sequence ID" value="AZS51548.1"/>
    <property type="molecule type" value="Genomic_DNA"/>
</dbReference>
<evidence type="ECO:0000256" key="4">
    <source>
        <dbReference type="ARBA" id="ARBA00022519"/>
    </source>
</evidence>
<dbReference type="Proteomes" id="UP000273143">
    <property type="component" value="Chromosome"/>
</dbReference>
<proteinExistence type="inferred from homology"/>
<dbReference type="PROSITE" id="PS50928">
    <property type="entry name" value="ABC_TM1"/>
    <property type="match status" value="1"/>
</dbReference>
<feature type="domain" description="ABC transmembrane type-1" evidence="9">
    <location>
        <begin position="72"/>
        <end position="260"/>
    </location>
</feature>
<dbReference type="KEGG" id="emo:DM558_12550"/>
<keyword evidence="6 8" id="KW-1133">Transmembrane helix</keyword>
<keyword evidence="2 8" id="KW-0813">Transport</keyword>
<feature type="transmembrane region" description="Helical" evidence="8">
    <location>
        <begin position="143"/>
        <end position="163"/>
    </location>
</feature>
<comment type="similarity">
    <text evidence="8">Belongs to the binding-protein-dependent transport system permease family.</text>
</comment>
<dbReference type="Pfam" id="PF00528">
    <property type="entry name" value="BPD_transp_1"/>
    <property type="match status" value="1"/>
</dbReference>
<dbReference type="GO" id="GO:0005886">
    <property type="term" value="C:plasma membrane"/>
    <property type="evidence" value="ECO:0007669"/>
    <property type="project" value="UniProtKB-SubCell"/>
</dbReference>
<dbReference type="PANTHER" id="PTHR43357">
    <property type="entry name" value="INNER MEMBRANE ABC TRANSPORTER PERMEASE PROTEIN YDCV"/>
    <property type="match status" value="1"/>
</dbReference>
<evidence type="ECO:0000256" key="6">
    <source>
        <dbReference type="ARBA" id="ARBA00022989"/>
    </source>
</evidence>
<feature type="transmembrane region" description="Helical" evidence="8">
    <location>
        <begin position="76"/>
        <end position="95"/>
    </location>
</feature>
<evidence type="ECO:0000259" key="9">
    <source>
        <dbReference type="PROSITE" id="PS50928"/>
    </source>
</evidence>
<evidence type="ECO:0000256" key="3">
    <source>
        <dbReference type="ARBA" id="ARBA00022475"/>
    </source>
</evidence>
<evidence type="ECO:0000256" key="8">
    <source>
        <dbReference type="RuleBase" id="RU363032"/>
    </source>
</evidence>
<dbReference type="InterPro" id="IPR000515">
    <property type="entry name" value="MetI-like"/>
</dbReference>
<dbReference type="CDD" id="cd06261">
    <property type="entry name" value="TM_PBP2"/>
    <property type="match status" value="1"/>
</dbReference>
<dbReference type="PANTHER" id="PTHR43357:SF4">
    <property type="entry name" value="INNER MEMBRANE ABC TRANSPORTER PERMEASE PROTEIN YDCV"/>
    <property type="match status" value="1"/>
</dbReference>
<evidence type="ECO:0000256" key="5">
    <source>
        <dbReference type="ARBA" id="ARBA00022692"/>
    </source>
</evidence>
<evidence type="ECO:0000313" key="10">
    <source>
        <dbReference type="EMBL" id="AZS51548.1"/>
    </source>
</evidence>
<feature type="transmembrane region" description="Helical" evidence="8">
    <location>
        <begin position="242"/>
        <end position="263"/>
    </location>
</feature>
<feature type="transmembrane region" description="Helical" evidence="8">
    <location>
        <begin position="107"/>
        <end position="131"/>
    </location>
</feature>
<organism evidence="10 11">
    <name type="scientific">Entomomonas moraniae</name>
    <dbReference type="NCBI Taxonomy" id="2213226"/>
    <lineage>
        <taxon>Bacteria</taxon>
        <taxon>Pseudomonadati</taxon>
        <taxon>Pseudomonadota</taxon>
        <taxon>Gammaproteobacteria</taxon>
        <taxon>Pseudomonadales</taxon>
        <taxon>Pseudomonadaceae</taxon>
        <taxon>Entomomonas</taxon>
    </lineage>
</organism>
<keyword evidence="7 8" id="KW-0472">Membrane</keyword>
<sequence>MFKHYYRSTSWKIGRFIFNSFAGLVLVFLITPVLIIIPLSFNSSSFLTYPMDDVSLTWYKAFFTSDTWMSALKNSFIIAPIATLFATVLGTLAAMGIAKTKFRGKMLFMSIIMSPMVTPIVITAVGMYFFFAQLQLTNSYLGIILAHTVLGIPFVVITVTASLRGYDDNFSRAAISLGASPLTVFRTVTFPLIAPGVISGALFAFATSFDEVVVTLFLASSSQRTLPMQMFSGIRENIEPTIAAAATIMLVSSAVLLLTIEYLRRRSERLRKPTH</sequence>
<evidence type="ECO:0000256" key="2">
    <source>
        <dbReference type="ARBA" id="ARBA00022448"/>
    </source>
</evidence>
<keyword evidence="11" id="KW-1185">Reference proteome</keyword>
<feature type="transmembrane region" description="Helical" evidence="8">
    <location>
        <begin position="21"/>
        <end position="41"/>
    </location>
</feature>
<reference evidence="11" key="1">
    <citation type="submission" date="2018-06" db="EMBL/GenBank/DDBJ databases">
        <title>Complete genome of Pseudomonas insecticola strain QZS01.</title>
        <authorList>
            <person name="Wang J."/>
            <person name="Su Q."/>
        </authorList>
    </citation>
    <scope>NUCLEOTIDE SEQUENCE [LARGE SCALE GENOMIC DNA]</scope>
    <source>
        <strain evidence="11">QZS01</strain>
    </source>
</reference>
<gene>
    <name evidence="10" type="ORF">DM558_12550</name>
</gene>
<accession>A0A3Q9JK84</accession>
<evidence type="ECO:0000313" key="11">
    <source>
        <dbReference type="Proteomes" id="UP000273143"/>
    </source>
</evidence>
<dbReference type="AlphaFoldDB" id="A0A3Q9JK84"/>
<dbReference type="InterPro" id="IPR035906">
    <property type="entry name" value="MetI-like_sf"/>
</dbReference>
<keyword evidence="5 8" id="KW-0812">Transmembrane</keyword>
<feature type="transmembrane region" description="Helical" evidence="8">
    <location>
        <begin position="184"/>
        <end position="206"/>
    </location>
</feature>
<protein>
    <submittedName>
        <fullName evidence="10">ABC transporter permease</fullName>
    </submittedName>
</protein>
<dbReference type="RefSeq" id="WP_127164295.1">
    <property type="nucleotide sequence ID" value="NZ_CP029822.1"/>
</dbReference>
<evidence type="ECO:0000256" key="1">
    <source>
        <dbReference type="ARBA" id="ARBA00004429"/>
    </source>
</evidence>
<dbReference type="Gene3D" id="1.10.3720.10">
    <property type="entry name" value="MetI-like"/>
    <property type="match status" value="1"/>
</dbReference>
<comment type="subcellular location">
    <subcellularLocation>
        <location evidence="1">Cell inner membrane</location>
        <topology evidence="1">Multi-pass membrane protein</topology>
    </subcellularLocation>
    <subcellularLocation>
        <location evidence="8">Cell membrane</location>
        <topology evidence="8">Multi-pass membrane protein</topology>
    </subcellularLocation>
</comment>
<keyword evidence="4" id="KW-0997">Cell inner membrane</keyword>